<comment type="caution">
    <text evidence="3">The sequence shown here is derived from an EMBL/GenBank/DDBJ whole genome shotgun (WGS) entry which is preliminary data.</text>
</comment>
<dbReference type="AlphaFoldDB" id="A0A916JHL0"/>
<evidence type="ECO:0000313" key="4">
    <source>
        <dbReference type="Proteomes" id="UP000680038"/>
    </source>
</evidence>
<dbReference type="InterPro" id="IPR036291">
    <property type="entry name" value="NAD(P)-bd_dom_sf"/>
</dbReference>
<evidence type="ECO:0000259" key="2">
    <source>
        <dbReference type="Pfam" id="PF22725"/>
    </source>
</evidence>
<keyword evidence="4" id="KW-1185">Reference proteome</keyword>
<feature type="domain" description="Gfo/Idh/MocA-like oxidoreductase N-terminal" evidence="1">
    <location>
        <begin position="8"/>
        <end position="121"/>
    </location>
</feature>
<organism evidence="3 4">
    <name type="scientific">Dyadobacter helix</name>
    <dbReference type="NCBI Taxonomy" id="2822344"/>
    <lineage>
        <taxon>Bacteria</taxon>
        <taxon>Pseudomonadati</taxon>
        <taxon>Bacteroidota</taxon>
        <taxon>Cytophagia</taxon>
        <taxon>Cytophagales</taxon>
        <taxon>Spirosomataceae</taxon>
        <taxon>Dyadobacter</taxon>
    </lineage>
</organism>
<dbReference type="InterPro" id="IPR000683">
    <property type="entry name" value="Gfo/Idh/MocA-like_OxRdtase_N"/>
</dbReference>
<name>A0A916JHL0_9BACT</name>
<dbReference type="SUPFAM" id="SSF51735">
    <property type="entry name" value="NAD(P)-binding Rossmann-fold domains"/>
    <property type="match status" value="1"/>
</dbReference>
<protein>
    <submittedName>
        <fullName evidence="3">Inositol 2-dehydrogenase/D-chiro-inositol 3-dehydrogenase</fullName>
        <ecNumber evidence="3">1.1.1.369</ecNumber>
    </submittedName>
</protein>
<evidence type="ECO:0000259" key="1">
    <source>
        <dbReference type="Pfam" id="PF01408"/>
    </source>
</evidence>
<dbReference type="Gene3D" id="3.40.50.720">
    <property type="entry name" value="NAD(P)-binding Rossmann-like Domain"/>
    <property type="match status" value="1"/>
</dbReference>
<dbReference type="PANTHER" id="PTHR43377">
    <property type="entry name" value="BILIVERDIN REDUCTASE A"/>
    <property type="match status" value="1"/>
</dbReference>
<dbReference type="InterPro" id="IPR055170">
    <property type="entry name" value="GFO_IDH_MocA-like_dom"/>
</dbReference>
<dbReference type="SUPFAM" id="SSF55347">
    <property type="entry name" value="Glyceraldehyde-3-phosphate dehydrogenase-like, C-terminal domain"/>
    <property type="match status" value="1"/>
</dbReference>
<dbReference type="Pfam" id="PF22725">
    <property type="entry name" value="GFO_IDH_MocA_C3"/>
    <property type="match status" value="1"/>
</dbReference>
<feature type="domain" description="GFO/IDH/MocA-like oxidoreductase" evidence="2">
    <location>
        <begin position="129"/>
        <end position="254"/>
    </location>
</feature>
<accession>A0A916JHL0</accession>
<reference evidence="3" key="1">
    <citation type="submission" date="2021-04" db="EMBL/GenBank/DDBJ databases">
        <authorList>
            <person name="Rodrigo-Torres L."/>
            <person name="Arahal R. D."/>
            <person name="Lucena T."/>
        </authorList>
    </citation>
    <scope>NUCLEOTIDE SEQUENCE</scope>
    <source>
        <strain evidence="3">CECT 9275</strain>
    </source>
</reference>
<sequence length="320" mass="36618">MISYDSPILVFGAGSIGERHIEILQKLGYHNIWVYRQRNLPLRNISPDTVKIITDLTCIPDINPAAAVICSPTSQHLEQTLLCIDHGIPVLVEKPLSHTTDGLDQLKSLIMQKKVLVKVAYMLRYHPFFQKIKRIAESGEAGNLLSLQSYWGEYLPDWHPWEDFRSSYAAKKQLGGGAALTLSHDLDLINWLASSAVTNWNTIKNYRSALEVSVEAGADILVSYQNGITAHAHVNFFEKSPRRWYRFVFENASFEIDYFKTEMMVFRPGKDTEVTRDIFFERNQMFEAQTLDFLRSIDHPETNYLKSVTEAEQVIKMCGP</sequence>
<dbReference type="GO" id="GO:0016491">
    <property type="term" value="F:oxidoreductase activity"/>
    <property type="evidence" value="ECO:0007669"/>
    <property type="project" value="UniProtKB-KW"/>
</dbReference>
<dbReference type="EMBL" id="CAJRAF010000002">
    <property type="protein sequence ID" value="CAG5007943.1"/>
    <property type="molecule type" value="Genomic_DNA"/>
</dbReference>
<dbReference type="Proteomes" id="UP000680038">
    <property type="component" value="Unassembled WGS sequence"/>
</dbReference>
<dbReference type="GO" id="GO:0000166">
    <property type="term" value="F:nucleotide binding"/>
    <property type="evidence" value="ECO:0007669"/>
    <property type="project" value="InterPro"/>
</dbReference>
<dbReference type="RefSeq" id="WP_215240562.1">
    <property type="nucleotide sequence ID" value="NZ_CAJRAF010000002.1"/>
</dbReference>
<dbReference type="Gene3D" id="3.30.360.10">
    <property type="entry name" value="Dihydrodipicolinate Reductase, domain 2"/>
    <property type="match status" value="1"/>
</dbReference>
<dbReference type="PANTHER" id="PTHR43377:SF1">
    <property type="entry name" value="BILIVERDIN REDUCTASE A"/>
    <property type="match status" value="1"/>
</dbReference>
<proteinExistence type="predicted"/>
<dbReference type="InterPro" id="IPR051450">
    <property type="entry name" value="Gfo/Idh/MocA_Oxidoreductases"/>
</dbReference>
<dbReference type="Pfam" id="PF01408">
    <property type="entry name" value="GFO_IDH_MocA"/>
    <property type="match status" value="1"/>
</dbReference>
<gene>
    <name evidence="3" type="primary">iolG_25</name>
    <name evidence="3" type="ORF">DYBT9275_04160</name>
</gene>
<evidence type="ECO:0000313" key="3">
    <source>
        <dbReference type="EMBL" id="CAG5007943.1"/>
    </source>
</evidence>
<dbReference type="EC" id="1.1.1.369" evidence="3"/>
<keyword evidence="3" id="KW-0560">Oxidoreductase</keyword>